<dbReference type="Proteomes" id="UP000196084">
    <property type="component" value="Unassembled WGS sequence"/>
</dbReference>
<dbReference type="OrthoDB" id="82282at2157"/>
<dbReference type="EMBL" id="MWPH01000001">
    <property type="protein sequence ID" value="OVE85958.1"/>
    <property type="molecule type" value="Genomic_DNA"/>
</dbReference>
<sequence>MTDRSPQPSHPSTAVRQGGKHVLGQLPTDLITTAGFVIVAAVLLAVVDIGSPVVRAALGFPLLFLAPGYATVSMLFPRRTPARSVEETGLIGQVQEFSDLERLALAFGLSVGLIPLLGLGIAVVSLGFTQGVVVAVVSGYTLLGVCVASIRRIRVPRTERYQFSLSRRLGAIRTAILGTNSTVQAAANVVLVASLLIALTSVGYALADPQSAEEYTDLQLLAEDDAGELVAANYTSTVESGESIPFAIGLENQEGESTEYTAVIQEQWISDGEVFDRTDHDRTDYQLEDGETVQDDISVTPDADSGDVRIAVLLYDDEVPDEPSTENAYRYGYVWTEITDDIDADDD</sequence>
<accession>A0A202ECQ1</accession>
<feature type="domain" description="DUF1616" evidence="2">
    <location>
        <begin position="35"/>
        <end position="335"/>
    </location>
</feature>
<name>A0A202ECQ1_9EURY</name>
<keyword evidence="4" id="KW-1185">Reference proteome</keyword>
<feature type="transmembrane region" description="Helical" evidence="1">
    <location>
        <begin position="132"/>
        <end position="150"/>
    </location>
</feature>
<keyword evidence="1" id="KW-0472">Membrane</keyword>
<evidence type="ECO:0000313" key="3">
    <source>
        <dbReference type="EMBL" id="OVE85958.1"/>
    </source>
</evidence>
<keyword evidence="1" id="KW-0812">Transmembrane</keyword>
<proteinExistence type="predicted"/>
<evidence type="ECO:0000259" key="2">
    <source>
        <dbReference type="Pfam" id="PF07760"/>
    </source>
</evidence>
<reference evidence="3 4" key="1">
    <citation type="submission" date="2017-02" db="EMBL/GenBank/DDBJ databases">
        <title>Natronthermophilus aegyptiacus gen. nov.,sp. nov., an aerobic, extremely halophilic alkalithermophilic archaeon isolated from the athalassohaline Wadi An Natrun, Egypt.</title>
        <authorList>
            <person name="Zhao B."/>
        </authorList>
    </citation>
    <scope>NUCLEOTIDE SEQUENCE [LARGE SCALE GENOMIC DNA]</scope>
    <source>
        <strain evidence="3 4">CGMCC 1.3597</strain>
    </source>
</reference>
<dbReference type="AlphaFoldDB" id="A0A202ECQ1"/>
<feature type="transmembrane region" description="Helical" evidence="1">
    <location>
        <begin position="26"/>
        <end position="47"/>
    </location>
</feature>
<keyword evidence="1" id="KW-1133">Transmembrane helix</keyword>
<feature type="transmembrane region" description="Helical" evidence="1">
    <location>
        <begin position="185"/>
        <end position="207"/>
    </location>
</feature>
<dbReference type="RefSeq" id="WP_054862047.1">
    <property type="nucleotide sequence ID" value="NZ_MWPH01000001.1"/>
</dbReference>
<dbReference type="Pfam" id="PF07760">
    <property type="entry name" value="DUF1616"/>
    <property type="match status" value="1"/>
</dbReference>
<dbReference type="PIRSF" id="PIRSF018671">
    <property type="entry name" value="UCP018671"/>
    <property type="match status" value="1"/>
</dbReference>
<gene>
    <name evidence="3" type="ORF">B2G88_03900</name>
</gene>
<organism evidence="3 4">
    <name type="scientific">Natronolimnobius baerhuensis</name>
    <dbReference type="NCBI Taxonomy" id="253108"/>
    <lineage>
        <taxon>Archaea</taxon>
        <taxon>Methanobacteriati</taxon>
        <taxon>Methanobacteriota</taxon>
        <taxon>Stenosarchaea group</taxon>
        <taxon>Halobacteria</taxon>
        <taxon>Halobacteriales</taxon>
        <taxon>Natrialbaceae</taxon>
        <taxon>Natronolimnobius</taxon>
    </lineage>
</organism>
<protein>
    <recommendedName>
        <fullName evidence="2">DUF1616 domain-containing protein</fullName>
    </recommendedName>
</protein>
<dbReference type="InterPro" id="IPR014495">
    <property type="entry name" value="UCP018671"/>
</dbReference>
<comment type="caution">
    <text evidence="3">The sequence shown here is derived from an EMBL/GenBank/DDBJ whole genome shotgun (WGS) entry which is preliminary data.</text>
</comment>
<dbReference type="InterPro" id="IPR011674">
    <property type="entry name" value="DUF1616"/>
</dbReference>
<feature type="transmembrane region" description="Helical" evidence="1">
    <location>
        <begin position="103"/>
        <end position="126"/>
    </location>
</feature>
<feature type="transmembrane region" description="Helical" evidence="1">
    <location>
        <begin position="53"/>
        <end position="76"/>
    </location>
</feature>
<evidence type="ECO:0000313" key="4">
    <source>
        <dbReference type="Proteomes" id="UP000196084"/>
    </source>
</evidence>
<evidence type="ECO:0000256" key="1">
    <source>
        <dbReference type="SAM" id="Phobius"/>
    </source>
</evidence>